<protein>
    <submittedName>
        <fullName evidence="1 2">Uncharacterized protein</fullName>
    </submittedName>
</protein>
<reference evidence="1 3" key="1">
    <citation type="journal article" date="2008" name="Science">
        <title>The Physcomitrella genome reveals evolutionary insights into the conquest of land by plants.</title>
        <authorList>
            <person name="Rensing S."/>
            <person name="Lang D."/>
            <person name="Zimmer A."/>
            <person name="Terry A."/>
            <person name="Salamov A."/>
            <person name="Shapiro H."/>
            <person name="Nishiyama T."/>
            <person name="Perroud P.-F."/>
            <person name="Lindquist E."/>
            <person name="Kamisugi Y."/>
            <person name="Tanahashi T."/>
            <person name="Sakakibara K."/>
            <person name="Fujita T."/>
            <person name="Oishi K."/>
            <person name="Shin-I T."/>
            <person name="Kuroki Y."/>
            <person name="Toyoda A."/>
            <person name="Suzuki Y."/>
            <person name="Hashimoto A."/>
            <person name="Yamaguchi K."/>
            <person name="Sugano A."/>
            <person name="Kohara Y."/>
            <person name="Fujiyama A."/>
            <person name="Anterola A."/>
            <person name="Aoki S."/>
            <person name="Ashton N."/>
            <person name="Barbazuk W.B."/>
            <person name="Barker E."/>
            <person name="Bennetzen J."/>
            <person name="Bezanilla M."/>
            <person name="Blankenship R."/>
            <person name="Cho S.H."/>
            <person name="Dutcher S."/>
            <person name="Estelle M."/>
            <person name="Fawcett J.A."/>
            <person name="Gundlach H."/>
            <person name="Hanada K."/>
            <person name="Heyl A."/>
            <person name="Hicks K.A."/>
            <person name="Hugh J."/>
            <person name="Lohr M."/>
            <person name="Mayer K."/>
            <person name="Melkozernov A."/>
            <person name="Murata T."/>
            <person name="Nelson D."/>
            <person name="Pils B."/>
            <person name="Prigge M."/>
            <person name="Reiss B."/>
            <person name="Renner T."/>
            <person name="Rombauts S."/>
            <person name="Rushton P."/>
            <person name="Sanderfoot A."/>
            <person name="Schween G."/>
            <person name="Shiu S.-H."/>
            <person name="Stueber K."/>
            <person name="Theodoulou F.L."/>
            <person name="Tu H."/>
            <person name="Van de Peer Y."/>
            <person name="Verrier P.J."/>
            <person name="Waters E."/>
            <person name="Wood A."/>
            <person name="Yang L."/>
            <person name="Cove D."/>
            <person name="Cuming A."/>
            <person name="Hasebe M."/>
            <person name="Lucas S."/>
            <person name="Mishler D.B."/>
            <person name="Reski R."/>
            <person name="Grigoriev I."/>
            <person name="Quatrano R.S."/>
            <person name="Boore J.L."/>
        </authorList>
    </citation>
    <scope>NUCLEOTIDE SEQUENCE [LARGE SCALE GENOMIC DNA]</scope>
    <source>
        <strain evidence="2 3">cv. Gransden 2004</strain>
    </source>
</reference>
<dbReference type="EnsemblPlants" id="Pp3c4_1570V3.1">
    <property type="protein sequence ID" value="Pp3c4_1570V3.1"/>
    <property type="gene ID" value="Pp3c4_1570"/>
</dbReference>
<accession>A0A2K1KLT1</accession>
<dbReference type="InParanoid" id="A0A2K1KLT1"/>
<evidence type="ECO:0000313" key="3">
    <source>
        <dbReference type="Proteomes" id="UP000006727"/>
    </source>
</evidence>
<evidence type="ECO:0000313" key="1">
    <source>
        <dbReference type="EMBL" id="PNR54734.1"/>
    </source>
</evidence>
<reference evidence="1 3" key="2">
    <citation type="journal article" date="2018" name="Plant J.">
        <title>The Physcomitrella patens chromosome-scale assembly reveals moss genome structure and evolution.</title>
        <authorList>
            <person name="Lang D."/>
            <person name="Ullrich K.K."/>
            <person name="Murat F."/>
            <person name="Fuchs J."/>
            <person name="Jenkins J."/>
            <person name="Haas F.B."/>
            <person name="Piednoel M."/>
            <person name="Gundlach H."/>
            <person name="Van Bel M."/>
            <person name="Meyberg R."/>
            <person name="Vives C."/>
            <person name="Morata J."/>
            <person name="Symeonidi A."/>
            <person name="Hiss M."/>
            <person name="Muchero W."/>
            <person name="Kamisugi Y."/>
            <person name="Saleh O."/>
            <person name="Blanc G."/>
            <person name="Decker E.L."/>
            <person name="van Gessel N."/>
            <person name="Grimwood J."/>
            <person name="Hayes R.D."/>
            <person name="Graham S.W."/>
            <person name="Gunter L.E."/>
            <person name="McDaniel S.F."/>
            <person name="Hoernstein S.N.W."/>
            <person name="Larsson A."/>
            <person name="Li F.W."/>
            <person name="Perroud P.F."/>
            <person name="Phillips J."/>
            <person name="Ranjan P."/>
            <person name="Rokshar D.S."/>
            <person name="Rothfels C.J."/>
            <person name="Schneider L."/>
            <person name="Shu S."/>
            <person name="Stevenson D.W."/>
            <person name="Thummler F."/>
            <person name="Tillich M."/>
            <person name="Villarreal Aguilar J.C."/>
            <person name="Widiez T."/>
            <person name="Wong G.K."/>
            <person name="Wymore A."/>
            <person name="Zhang Y."/>
            <person name="Zimmer A.D."/>
            <person name="Quatrano R.S."/>
            <person name="Mayer K.F.X."/>
            <person name="Goodstein D."/>
            <person name="Casacuberta J.M."/>
            <person name="Vandepoele K."/>
            <person name="Reski R."/>
            <person name="Cuming A.C."/>
            <person name="Tuskan G.A."/>
            <person name="Maumus F."/>
            <person name="Salse J."/>
            <person name="Schmutz J."/>
            <person name="Rensing S.A."/>
        </authorList>
    </citation>
    <scope>NUCLEOTIDE SEQUENCE [LARGE SCALE GENOMIC DNA]</scope>
    <source>
        <strain evidence="2 3">cv. Gransden 2004</strain>
    </source>
</reference>
<organism evidence="1">
    <name type="scientific">Physcomitrium patens</name>
    <name type="common">Spreading-leaved earth moss</name>
    <name type="synonym">Physcomitrella patens</name>
    <dbReference type="NCBI Taxonomy" id="3218"/>
    <lineage>
        <taxon>Eukaryota</taxon>
        <taxon>Viridiplantae</taxon>
        <taxon>Streptophyta</taxon>
        <taxon>Embryophyta</taxon>
        <taxon>Bryophyta</taxon>
        <taxon>Bryophytina</taxon>
        <taxon>Bryopsida</taxon>
        <taxon>Funariidae</taxon>
        <taxon>Funariales</taxon>
        <taxon>Funariaceae</taxon>
        <taxon>Physcomitrium</taxon>
    </lineage>
</organism>
<dbReference type="Gramene" id="Pp3c4_1570V3.1">
    <property type="protein sequence ID" value="Pp3c4_1570V3.1"/>
    <property type="gene ID" value="Pp3c4_1570"/>
</dbReference>
<proteinExistence type="predicted"/>
<gene>
    <name evidence="1" type="ORF">PHYPA_005627</name>
</gene>
<sequence length="76" mass="8784">MTLVKQYWKQTVPALRFTTFIACNVASSSMVSSLSKSRLCDLFLPERLSIFSPLLRPLKLMDNLTRNDLSYKQIQE</sequence>
<dbReference type="AlphaFoldDB" id="A0A2K1KLT1"/>
<reference evidence="2" key="3">
    <citation type="submission" date="2020-12" db="UniProtKB">
        <authorList>
            <consortium name="EnsemblPlants"/>
        </authorList>
    </citation>
    <scope>IDENTIFICATION</scope>
</reference>
<evidence type="ECO:0000313" key="2">
    <source>
        <dbReference type="EnsemblPlants" id="Pp3c4_1570V3.1"/>
    </source>
</evidence>
<dbReference type="Proteomes" id="UP000006727">
    <property type="component" value="Chromosome 4"/>
</dbReference>
<name>A0A2K1KLT1_PHYPA</name>
<keyword evidence="3" id="KW-1185">Reference proteome</keyword>
<dbReference type="EMBL" id="ABEU02000004">
    <property type="protein sequence ID" value="PNR54734.1"/>
    <property type="molecule type" value="Genomic_DNA"/>
</dbReference>